<dbReference type="Proteomes" id="UP000286716">
    <property type="component" value="Unassembled WGS sequence"/>
</dbReference>
<dbReference type="InterPro" id="IPR042099">
    <property type="entry name" value="ANL_N_sf"/>
</dbReference>
<dbReference type="PANTHER" id="PTHR43845">
    <property type="entry name" value="BLR5969 PROTEIN"/>
    <property type="match status" value="1"/>
</dbReference>
<dbReference type="PANTHER" id="PTHR43845:SF1">
    <property type="entry name" value="BLR5969 PROTEIN"/>
    <property type="match status" value="1"/>
</dbReference>
<dbReference type="SUPFAM" id="SSF56801">
    <property type="entry name" value="Acetyl-CoA synthetase-like"/>
    <property type="match status" value="1"/>
</dbReference>
<name>A0A428WVL8_AMYBA</name>
<dbReference type="Gene3D" id="3.40.50.12780">
    <property type="entry name" value="N-terminal domain of ligase-like"/>
    <property type="match status" value="1"/>
</dbReference>
<keyword evidence="1" id="KW-0436">Ligase</keyword>
<dbReference type="EMBL" id="QHHU01000011">
    <property type="protein sequence ID" value="RSM47119.1"/>
    <property type="molecule type" value="Genomic_DNA"/>
</dbReference>
<dbReference type="InterPro" id="IPR045851">
    <property type="entry name" value="AMP-bd_C_sf"/>
</dbReference>
<comment type="caution">
    <text evidence="1">The sequence shown here is derived from an EMBL/GenBank/DDBJ whole genome shotgun (WGS) entry which is preliminary data.</text>
</comment>
<organism evidence="1 2">
    <name type="scientific">Amycolatopsis balhimycina DSM 5908</name>
    <dbReference type="NCBI Taxonomy" id="1081091"/>
    <lineage>
        <taxon>Bacteria</taxon>
        <taxon>Bacillati</taxon>
        <taxon>Actinomycetota</taxon>
        <taxon>Actinomycetes</taxon>
        <taxon>Pseudonocardiales</taxon>
        <taxon>Pseudonocardiaceae</taxon>
        <taxon>Amycolatopsis</taxon>
    </lineage>
</organism>
<dbReference type="Gene3D" id="3.30.300.30">
    <property type="match status" value="1"/>
</dbReference>
<dbReference type="GO" id="GO:0016874">
    <property type="term" value="F:ligase activity"/>
    <property type="evidence" value="ECO:0007669"/>
    <property type="project" value="UniProtKB-KW"/>
</dbReference>
<dbReference type="AlphaFoldDB" id="A0A428WVL8"/>
<proteinExistence type="predicted"/>
<keyword evidence="2" id="KW-1185">Reference proteome</keyword>
<reference evidence="1 2" key="1">
    <citation type="submission" date="2018-05" db="EMBL/GenBank/DDBJ databases">
        <title>Evolution of GPA BGCs.</title>
        <authorList>
            <person name="Waglechner N."/>
            <person name="Wright G.D."/>
        </authorList>
    </citation>
    <scope>NUCLEOTIDE SEQUENCE [LARGE SCALE GENOMIC DNA]</scope>
    <source>
        <strain evidence="1 2">DSM 5908</strain>
    </source>
</reference>
<protein>
    <submittedName>
        <fullName evidence="1">Phenylacetate--CoA ligase family protein</fullName>
    </submittedName>
</protein>
<accession>A0A428WVL8</accession>
<gene>
    <name evidence="1" type="ORF">DMA12_10190</name>
</gene>
<evidence type="ECO:0000313" key="2">
    <source>
        <dbReference type="Proteomes" id="UP000286716"/>
    </source>
</evidence>
<dbReference type="OrthoDB" id="580775at2"/>
<sequence length="441" mass="48841">MLEPAVAAGDARRYLEPELETASRAELEAFQQRRVLELVPEAYAQSAFYRELWSAAGVDPGEIRSLADFRRLVPTFTKKDVQAYRERTGDPFGGMLFGPPSGLSSIMSTSGTTSDPELIPEIWDAYPPLQLCSARDLWEIGLRPGDKVLVSAGSFRGFYDTFYHGMGLVPIFVDTWIGKGEEIVQALLRFRPAYLQLMMPTVLELERLEHTYDIRDALSSLKGASFAGQPLGRALAEKVRDDWGVEMFTYSSAGDTGTCWECREHDGYHLWEDLVLAESLDPASGEATGEGTVGELVATDLDNRAAPLIRYRSGDLVRIDRQPCGCGRTHARQWVVGRCGEETTVAGVPVVLGEVWAAVESQPETKDGMFQIIRESAIVDRLRLRVGYEPARTADVTELRARLRHAVLDRVGVEPDLDLVTVDDLLSRSSSVAKFPRVVKA</sequence>
<evidence type="ECO:0000313" key="1">
    <source>
        <dbReference type="EMBL" id="RSM47119.1"/>
    </source>
</evidence>